<evidence type="ECO:0000313" key="9">
    <source>
        <dbReference type="EMBL" id="AWT53149.1"/>
    </source>
</evidence>
<accession>A0A2U9PMZ9</accession>
<sequence length="271" mass="30406">MVAELRVDARHALAQTIAAERLEGWQPADEQISALTELLGGTVTFGEYLAAHLPRRTPNPRRRPVFARRRPYFIPGTTVLRNNFGITHAPTLAHVEFVATAGRMLQAHMRPDTHDLDVCHLHQHVFGDVYAWAGQPRIVELRRGEQTFGPCAQIRHRLAEVHADICALARDGRGLDDGALSFRLARIYAEYNAIHPFREGNGRTGTLLLHLLAHRAGRRLRLDTVTRDEWISASRDSMPSRRRIATNGHADPRPFVAILKRSLDQGSGAVR</sequence>
<feature type="domain" description="Fido" evidence="8">
    <location>
        <begin position="113"/>
        <end position="261"/>
    </location>
</feature>
<dbReference type="Proteomes" id="UP000011200">
    <property type="component" value="Chromosome"/>
</dbReference>
<gene>
    <name evidence="9" type="ORF">D806_021680</name>
</gene>
<keyword evidence="3" id="KW-0547">Nucleotide-binding</keyword>
<evidence type="ECO:0000256" key="3">
    <source>
        <dbReference type="ARBA" id="ARBA00022741"/>
    </source>
</evidence>
<keyword evidence="2" id="KW-0548">Nucleotidyltransferase</keyword>
<reference evidence="9 10" key="1">
    <citation type="journal article" date="2013" name="Genome Announc.">
        <title>Draft genome sequence of MKD8, a conjugal recipient Mycobacterium smegmatis strain.</title>
        <authorList>
            <person name="Gray T.A."/>
            <person name="Palumbo M.J."/>
            <person name="Derbyshire K.M."/>
        </authorList>
    </citation>
    <scope>NUCLEOTIDE SEQUENCE [LARGE SCALE GENOMIC DNA]</scope>
    <source>
        <strain evidence="9 10">MKD8</strain>
    </source>
</reference>
<dbReference type="Gene3D" id="1.10.3290.10">
    <property type="entry name" value="Fido-like domain"/>
    <property type="match status" value="1"/>
</dbReference>
<dbReference type="PROSITE" id="PS51459">
    <property type="entry name" value="FIDO"/>
    <property type="match status" value="1"/>
</dbReference>
<dbReference type="EMBL" id="CP027541">
    <property type="protein sequence ID" value="AWT53149.1"/>
    <property type="molecule type" value="Genomic_DNA"/>
</dbReference>
<evidence type="ECO:0000313" key="10">
    <source>
        <dbReference type="Proteomes" id="UP000011200"/>
    </source>
</evidence>
<evidence type="ECO:0000256" key="5">
    <source>
        <dbReference type="ARBA" id="ARBA00034531"/>
    </source>
</evidence>
<evidence type="ECO:0000256" key="2">
    <source>
        <dbReference type="ARBA" id="ARBA00022695"/>
    </source>
</evidence>
<dbReference type="EC" id="2.7.7.108" evidence="5"/>
<evidence type="ECO:0000256" key="7">
    <source>
        <dbReference type="ARBA" id="ARBA00048696"/>
    </source>
</evidence>
<evidence type="ECO:0000256" key="6">
    <source>
        <dbReference type="ARBA" id="ARBA00047939"/>
    </source>
</evidence>
<dbReference type="RefSeq" id="WP_003893557.1">
    <property type="nucleotide sequence ID" value="NZ_CP027541.1"/>
</dbReference>
<dbReference type="AlphaFoldDB" id="A0A2U9PMZ9"/>
<dbReference type="SUPFAM" id="SSF140931">
    <property type="entry name" value="Fic-like"/>
    <property type="match status" value="1"/>
</dbReference>
<protein>
    <recommendedName>
        <fullName evidence="5">protein adenylyltransferase</fullName>
        <ecNumber evidence="5">2.7.7.108</ecNumber>
    </recommendedName>
</protein>
<dbReference type="GO" id="GO:0070733">
    <property type="term" value="F:AMPylase activity"/>
    <property type="evidence" value="ECO:0007669"/>
    <property type="project" value="UniProtKB-EC"/>
</dbReference>
<proteinExistence type="predicted"/>
<name>A0A2U9PMZ9_MYCSE</name>
<organism evidence="9 10">
    <name type="scientific">Mycolicibacterium smegmatis (strain MKD8)</name>
    <name type="common">Mycobacterium smegmatis</name>
    <dbReference type="NCBI Taxonomy" id="1214915"/>
    <lineage>
        <taxon>Bacteria</taxon>
        <taxon>Bacillati</taxon>
        <taxon>Actinomycetota</taxon>
        <taxon>Actinomycetes</taxon>
        <taxon>Mycobacteriales</taxon>
        <taxon>Mycobacteriaceae</taxon>
        <taxon>Mycolicibacterium</taxon>
    </lineage>
</organism>
<dbReference type="GO" id="GO:0005524">
    <property type="term" value="F:ATP binding"/>
    <property type="evidence" value="ECO:0007669"/>
    <property type="project" value="UniProtKB-KW"/>
</dbReference>
<reference evidence="10" key="2">
    <citation type="submission" date="2018-03" db="EMBL/GenBank/DDBJ databases">
        <authorList>
            <person name="Derbyshire K."/>
            <person name="Gray T.A."/>
            <person name="Champion M."/>
        </authorList>
    </citation>
    <scope>NUCLEOTIDE SEQUENCE [LARGE SCALE GENOMIC DNA]</scope>
    <source>
        <strain evidence="10">MKD8</strain>
    </source>
</reference>
<comment type="catalytic activity">
    <reaction evidence="7">
        <text>L-tyrosyl-[protein] + ATP = O-(5'-adenylyl)-L-tyrosyl-[protein] + diphosphate</text>
        <dbReference type="Rhea" id="RHEA:54288"/>
        <dbReference type="Rhea" id="RHEA-COMP:10136"/>
        <dbReference type="Rhea" id="RHEA-COMP:13846"/>
        <dbReference type="ChEBI" id="CHEBI:30616"/>
        <dbReference type="ChEBI" id="CHEBI:33019"/>
        <dbReference type="ChEBI" id="CHEBI:46858"/>
        <dbReference type="ChEBI" id="CHEBI:83624"/>
        <dbReference type="EC" id="2.7.7.108"/>
    </reaction>
</comment>
<dbReference type="Pfam" id="PF02661">
    <property type="entry name" value="Fic"/>
    <property type="match status" value="1"/>
</dbReference>
<evidence type="ECO:0000256" key="4">
    <source>
        <dbReference type="ARBA" id="ARBA00022840"/>
    </source>
</evidence>
<dbReference type="InterPro" id="IPR003812">
    <property type="entry name" value="Fido"/>
</dbReference>
<keyword evidence="1" id="KW-0808">Transferase</keyword>
<dbReference type="InterPro" id="IPR036597">
    <property type="entry name" value="Fido-like_dom_sf"/>
</dbReference>
<evidence type="ECO:0000256" key="1">
    <source>
        <dbReference type="ARBA" id="ARBA00022679"/>
    </source>
</evidence>
<comment type="catalytic activity">
    <reaction evidence="6">
        <text>L-threonyl-[protein] + ATP = 3-O-(5'-adenylyl)-L-threonyl-[protein] + diphosphate</text>
        <dbReference type="Rhea" id="RHEA:54292"/>
        <dbReference type="Rhea" id="RHEA-COMP:11060"/>
        <dbReference type="Rhea" id="RHEA-COMP:13847"/>
        <dbReference type="ChEBI" id="CHEBI:30013"/>
        <dbReference type="ChEBI" id="CHEBI:30616"/>
        <dbReference type="ChEBI" id="CHEBI:33019"/>
        <dbReference type="ChEBI" id="CHEBI:138113"/>
        <dbReference type="EC" id="2.7.7.108"/>
    </reaction>
</comment>
<keyword evidence="4" id="KW-0067">ATP-binding</keyword>
<evidence type="ECO:0000259" key="8">
    <source>
        <dbReference type="PROSITE" id="PS51459"/>
    </source>
</evidence>
<dbReference type="GO" id="GO:0051302">
    <property type="term" value="P:regulation of cell division"/>
    <property type="evidence" value="ECO:0007669"/>
    <property type="project" value="TreeGrafter"/>
</dbReference>
<dbReference type="PANTHER" id="PTHR39560">
    <property type="entry name" value="PROTEIN ADENYLYLTRANSFERASE FIC-RELATED"/>
    <property type="match status" value="1"/>
</dbReference>
<dbReference type="PANTHER" id="PTHR39560:SF1">
    <property type="entry name" value="PROTEIN ADENYLYLTRANSFERASE FIC-RELATED"/>
    <property type="match status" value="1"/>
</dbReference>